<organism evidence="1 2">
    <name type="scientific">Leptospira stimsonii</name>
    <dbReference type="NCBI Taxonomy" id="2202203"/>
    <lineage>
        <taxon>Bacteria</taxon>
        <taxon>Pseudomonadati</taxon>
        <taxon>Spirochaetota</taxon>
        <taxon>Spirochaetia</taxon>
        <taxon>Leptospirales</taxon>
        <taxon>Leptospiraceae</taxon>
        <taxon>Leptospira</taxon>
    </lineage>
</organism>
<name>A0A396Z7W6_9LEPT</name>
<dbReference type="Proteomes" id="UP000265798">
    <property type="component" value="Unassembled WGS sequence"/>
</dbReference>
<sequence>MQLTGGERRLKHESMFFRRILILSLFLFWISNCEIGKNDLPHFTGNPECSLEELPVFAQPANDIEDGNSLEAVYCSARETSSGKRIELSLVFRDERHPSAWKDFVYRIYRKFRYGRSKDIESLRVQFSKTGEWSAIHLKNVYGGDQSFDADPVKHLDSILKPDLLKHDQKRPILYVNTWNHMFSETDRNPNLEKKILTEFEIRFGTREDLDGFYGGK</sequence>
<dbReference type="EMBL" id="QHCT01000003">
    <property type="protein sequence ID" value="RHX89824.1"/>
    <property type="molecule type" value="Genomic_DNA"/>
</dbReference>
<evidence type="ECO:0000313" key="1">
    <source>
        <dbReference type="EMBL" id="RHX89824.1"/>
    </source>
</evidence>
<dbReference type="NCBIfam" id="NF047489">
    <property type="entry name" value="adhesinLsa23"/>
    <property type="match status" value="1"/>
</dbReference>
<gene>
    <name evidence="1" type="ORF">DLM75_12775</name>
</gene>
<evidence type="ECO:0000313" key="2">
    <source>
        <dbReference type="Proteomes" id="UP000265798"/>
    </source>
</evidence>
<proteinExistence type="predicted"/>
<comment type="caution">
    <text evidence="1">The sequence shown here is derived from an EMBL/GenBank/DDBJ whole genome shotgun (WGS) entry which is preliminary data.</text>
</comment>
<protein>
    <submittedName>
        <fullName evidence="1">Uncharacterized protein</fullName>
    </submittedName>
</protein>
<dbReference type="AlphaFoldDB" id="A0A396Z7W6"/>
<reference evidence="2" key="1">
    <citation type="submission" date="2018-05" db="EMBL/GenBank/DDBJ databases">
        <title>Leptospira yasudae sp. nov. and Leptospira stimsonii sp. nov., two pathogenic species of the genus Leptospira isolated from environmental sources.</title>
        <authorList>
            <person name="Casanovas-Massana A."/>
            <person name="Hamond C."/>
            <person name="Santos L.A."/>
            <person name="Hacker K.P."/>
            <person name="Balassiano I."/>
            <person name="Medeiros M.A."/>
            <person name="Reis M.G."/>
            <person name="Ko A.I."/>
            <person name="Wunder E.A."/>
        </authorList>
    </citation>
    <scope>NUCLEOTIDE SEQUENCE [LARGE SCALE GENOMIC DNA]</scope>
    <source>
        <strain evidence="2">Yale</strain>
    </source>
</reference>
<accession>A0A396Z7W6</accession>